<sequence>MANTWENYPEGPDSEPAPEAPTSWAVYGEDDFEPPTGPRRTPDGRLLPSVPRRTPQDPRPDAVPDPTPDDDRHDRPSWKPALGAFMVIVMVIGFLGMLLSLRPQPQQPVKIEGYARPGLPNVRSVTLPEQVDDWQRGTLTRGQGPYLVVFTDYTRDHQDVTILGSITGDPDPLRGMQRPPHHPDAEIACDTVTGTADRRVCVIPLDEGQLTVTSDDSALSVDDLGTFTAELARTLT</sequence>
<feature type="region of interest" description="Disordered" evidence="1">
    <location>
        <begin position="1"/>
        <end position="77"/>
    </location>
</feature>
<name>A0ABZ3FUC6_9ACTN</name>
<accession>A0ABZ3FUC6</accession>
<evidence type="ECO:0000256" key="1">
    <source>
        <dbReference type="SAM" id="MobiDB-lite"/>
    </source>
</evidence>
<proteinExistence type="predicted"/>
<evidence type="ECO:0000313" key="4">
    <source>
        <dbReference type="Proteomes" id="UP001442841"/>
    </source>
</evidence>
<keyword evidence="2" id="KW-1133">Transmembrane helix</keyword>
<protein>
    <recommendedName>
        <fullName evidence="5">DUF4245 domain-containing protein</fullName>
    </recommendedName>
</protein>
<evidence type="ECO:0000313" key="3">
    <source>
        <dbReference type="EMBL" id="XAN08417.1"/>
    </source>
</evidence>
<keyword evidence="2" id="KW-0812">Transmembrane</keyword>
<keyword evidence="2" id="KW-0472">Membrane</keyword>
<dbReference type="EMBL" id="CP154795">
    <property type="protein sequence ID" value="XAN08417.1"/>
    <property type="molecule type" value="Genomic_DNA"/>
</dbReference>
<keyword evidence="4" id="KW-1185">Reference proteome</keyword>
<reference evidence="3 4" key="1">
    <citation type="submission" date="2024-04" db="EMBL/GenBank/DDBJ databases">
        <title>Isolation of an actinomycete strain from pig manure.</title>
        <authorList>
            <person name="Gong T."/>
            <person name="Yu Z."/>
            <person name="An M."/>
            <person name="Wei C."/>
            <person name="Yang W."/>
            <person name="Liu L."/>
        </authorList>
    </citation>
    <scope>NUCLEOTIDE SEQUENCE [LARGE SCALE GENOMIC DNA]</scope>
    <source>
        <strain evidence="3 4">ZF39</strain>
    </source>
</reference>
<evidence type="ECO:0000256" key="2">
    <source>
        <dbReference type="SAM" id="Phobius"/>
    </source>
</evidence>
<dbReference type="Proteomes" id="UP001442841">
    <property type="component" value="Chromosome"/>
</dbReference>
<feature type="transmembrane region" description="Helical" evidence="2">
    <location>
        <begin position="81"/>
        <end position="101"/>
    </location>
</feature>
<organism evidence="3 4">
    <name type="scientific">Ammonicoccus fulvus</name>
    <dbReference type="NCBI Taxonomy" id="3138240"/>
    <lineage>
        <taxon>Bacteria</taxon>
        <taxon>Bacillati</taxon>
        <taxon>Actinomycetota</taxon>
        <taxon>Actinomycetes</taxon>
        <taxon>Propionibacteriales</taxon>
        <taxon>Propionibacteriaceae</taxon>
        <taxon>Ammonicoccus</taxon>
    </lineage>
</organism>
<dbReference type="RefSeq" id="WP_425309876.1">
    <property type="nucleotide sequence ID" value="NZ_CP154795.1"/>
</dbReference>
<evidence type="ECO:0008006" key="5">
    <source>
        <dbReference type="Google" id="ProtNLM"/>
    </source>
</evidence>
<gene>
    <name evidence="3" type="ORF">AADG42_14265</name>
</gene>